<reference evidence="1" key="1">
    <citation type="journal article" date="2023" name="Nat. Commun.">
        <title>Identification of a novel Human Milk Oligosaccharides utilization cluster in the infant gut commensal Bacteroides dorei.</title>
        <authorList>
            <person name="Kijner S."/>
            <person name="Ennis D."/>
            <person name="Shmorak S."/>
            <person name="Florentin A."/>
            <person name="Yassour M."/>
        </authorList>
    </citation>
    <scope>NUCLEOTIDE SEQUENCE</scope>
    <source>
        <strain evidence="1">2</strain>
    </source>
</reference>
<evidence type="ECO:0000313" key="2">
    <source>
        <dbReference type="Proteomes" id="UP001177934"/>
    </source>
</evidence>
<gene>
    <name evidence="1" type="ORF">QNN11_04980</name>
</gene>
<proteinExistence type="predicted"/>
<dbReference type="RefSeq" id="WP_258523258.1">
    <property type="nucleotide sequence ID" value="NZ_CAXSLW010000008.1"/>
</dbReference>
<accession>A0AA95KNA5</accession>
<protein>
    <submittedName>
        <fullName evidence="1">Histidine kinase</fullName>
    </submittedName>
</protein>
<sequence>MFEALSDLVFSYIKVYHADSVWYYMSLLNDVGTLEESHPYLFFLRMRLFAGRVRNNEVETAITEELAFMGKENIGGNDIYIQMEQTFITGYALCSEGKYEEADPYLETAYKLACQLPYEEGFKFRICTVWNFLSTLNFIDKGDLYIEYVEK</sequence>
<keyword evidence="1" id="KW-0808">Transferase</keyword>
<organism evidence="1 2">
    <name type="scientific">Phocaeicola dorei</name>
    <dbReference type="NCBI Taxonomy" id="357276"/>
    <lineage>
        <taxon>Bacteria</taxon>
        <taxon>Pseudomonadati</taxon>
        <taxon>Bacteroidota</taxon>
        <taxon>Bacteroidia</taxon>
        <taxon>Bacteroidales</taxon>
        <taxon>Bacteroidaceae</taxon>
        <taxon>Phocaeicola</taxon>
    </lineage>
</organism>
<dbReference type="GO" id="GO:0016301">
    <property type="term" value="F:kinase activity"/>
    <property type="evidence" value="ECO:0007669"/>
    <property type="project" value="UniProtKB-KW"/>
</dbReference>
<dbReference type="Proteomes" id="UP001177934">
    <property type="component" value="Chromosome"/>
</dbReference>
<dbReference type="EMBL" id="CP126056">
    <property type="protein sequence ID" value="WHX10805.1"/>
    <property type="molecule type" value="Genomic_DNA"/>
</dbReference>
<evidence type="ECO:0000313" key="1">
    <source>
        <dbReference type="EMBL" id="WHX10805.1"/>
    </source>
</evidence>
<name>A0AA95KNA5_9BACT</name>
<dbReference type="AlphaFoldDB" id="A0AA95KNA5"/>
<keyword evidence="1" id="KW-0418">Kinase</keyword>